<reference evidence="2" key="1">
    <citation type="submission" date="2023-04" db="EMBL/GenBank/DDBJ databases">
        <title>Phytophthora fragariaefolia NBRC 109709.</title>
        <authorList>
            <person name="Ichikawa N."/>
            <person name="Sato H."/>
            <person name="Tonouchi N."/>
        </authorList>
    </citation>
    <scope>NUCLEOTIDE SEQUENCE</scope>
    <source>
        <strain evidence="2">NBRC 109709</strain>
    </source>
</reference>
<dbReference type="OrthoDB" id="117958at2759"/>
<protein>
    <submittedName>
        <fullName evidence="2">Unnamed protein product</fullName>
    </submittedName>
</protein>
<accession>A0A9W6TQ38</accession>
<dbReference type="AlphaFoldDB" id="A0A9W6TQ38"/>
<comment type="caution">
    <text evidence="2">The sequence shown here is derived from an EMBL/GenBank/DDBJ whole genome shotgun (WGS) entry which is preliminary data.</text>
</comment>
<feature type="domain" description="Reverse transcriptase Ty1/copia-type" evidence="1">
    <location>
        <begin position="77"/>
        <end position="157"/>
    </location>
</feature>
<evidence type="ECO:0000313" key="2">
    <source>
        <dbReference type="EMBL" id="GMF18399.1"/>
    </source>
</evidence>
<dbReference type="EMBL" id="BSXT01000128">
    <property type="protein sequence ID" value="GMF18399.1"/>
    <property type="molecule type" value="Genomic_DNA"/>
</dbReference>
<evidence type="ECO:0000259" key="1">
    <source>
        <dbReference type="Pfam" id="PF07727"/>
    </source>
</evidence>
<proteinExistence type="predicted"/>
<keyword evidence="3" id="KW-1185">Reference proteome</keyword>
<dbReference type="Pfam" id="PF07727">
    <property type="entry name" value="RVT_2"/>
    <property type="match status" value="2"/>
</dbReference>
<dbReference type="PANTHER" id="PTHR11439">
    <property type="entry name" value="GAG-POL-RELATED RETROTRANSPOSON"/>
    <property type="match status" value="1"/>
</dbReference>
<sequence>MAIFRLFVAARIFLGLTIYQGDINTAYLNALLTIKQYLEDLDGYPWEEEGMVHMINEALYGLKQSGGEWNTRWKFALVLLYVDDILCATKNEEFKKKMFNQPNEDYGIKNQGFLNTYLGIEVEQNDRSIKIHQTKYCEQISERFGFNDAHPSRIPMETILRLTVNDTDAEARKQVPHNGKVFPYRELVGSLMYLATCTRPDLAYAVGLTQQHIGAAKRLLRDLVDSDWGNDPDARKSVTGYVHCMSGGAISWASRRQTIVVQSTAEAEYVAACEACMEGQGLRNVFTESSPMVKSEFRL</sequence>
<dbReference type="InterPro" id="IPR043502">
    <property type="entry name" value="DNA/RNA_pol_sf"/>
</dbReference>
<gene>
    <name evidence="2" type="ORF">Pfra01_000159900</name>
</gene>
<feature type="domain" description="Reverse transcriptase Ty1/copia-type" evidence="1">
    <location>
        <begin position="3"/>
        <end position="73"/>
    </location>
</feature>
<dbReference type="SUPFAM" id="SSF56672">
    <property type="entry name" value="DNA/RNA polymerases"/>
    <property type="match status" value="1"/>
</dbReference>
<name>A0A9W6TQ38_9STRA</name>
<dbReference type="PANTHER" id="PTHR11439:SF491">
    <property type="entry name" value="INTEGRASE CATALYTIC DOMAIN-CONTAINING PROTEIN"/>
    <property type="match status" value="1"/>
</dbReference>
<evidence type="ECO:0000313" key="3">
    <source>
        <dbReference type="Proteomes" id="UP001165121"/>
    </source>
</evidence>
<dbReference type="InterPro" id="IPR013103">
    <property type="entry name" value="RVT_2"/>
</dbReference>
<dbReference type="CDD" id="cd09272">
    <property type="entry name" value="RNase_HI_RT_Ty1"/>
    <property type="match status" value="1"/>
</dbReference>
<organism evidence="2 3">
    <name type="scientific">Phytophthora fragariaefolia</name>
    <dbReference type="NCBI Taxonomy" id="1490495"/>
    <lineage>
        <taxon>Eukaryota</taxon>
        <taxon>Sar</taxon>
        <taxon>Stramenopiles</taxon>
        <taxon>Oomycota</taxon>
        <taxon>Peronosporomycetes</taxon>
        <taxon>Peronosporales</taxon>
        <taxon>Peronosporaceae</taxon>
        <taxon>Phytophthora</taxon>
    </lineage>
</organism>
<dbReference type="Proteomes" id="UP001165121">
    <property type="component" value="Unassembled WGS sequence"/>
</dbReference>